<dbReference type="EMBL" id="CP001700">
    <property type="protein sequence ID" value="ACU70905.1"/>
    <property type="molecule type" value="Genomic_DNA"/>
</dbReference>
<dbReference type="InParanoid" id="C7QFS8"/>
<keyword evidence="3" id="KW-1185">Reference proteome</keyword>
<dbReference type="Pfam" id="PF13424">
    <property type="entry name" value="TPR_12"/>
    <property type="match status" value="1"/>
</dbReference>
<dbReference type="STRING" id="479433.Caci_1985"/>
<dbReference type="PANTHER" id="PTHR47691:SF3">
    <property type="entry name" value="HTH-TYPE TRANSCRIPTIONAL REGULATOR RV0890C-RELATED"/>
    <property type="match status" value="1"/>
</dbReference>
<dbReference type="Proteomes" id="UP000000851">
    <property type="component" value="Chromosome"/>
</dbReference>
<feature type="domain" description="AAA+ ATPase" evidence="1">
    <location>
        <begin position="82"/>
        <end position="220"/>
    </location>
</feature>
<dbReference type="InterPro" id="IPR027417">
    <property type="entry name" value="P-loop_NTPase"/>
</dbReference>
<dbReference type="SMART" id="SM00028">
    <property type="entry name" value="TPR"/>
    <property type="match status" value="4"/>
</dbReference>
<evidence type="ECO:0000313" key="2">
    <source>
        <dbReference type="EMBL" id="ACU70905.1"/>
    </source>
</evidence>
<dbReference type="eggNOG" id="COG3903">
    <property type="taxonomic scope" value="Bacteria"/>
</dbReference>
<accession>C7QFS8</accession>
<dbReference type="InterPro" id="IPR003593">
    <property type="entry name" value="AAA+_ATPase"/>
</dbReference>
<gene>
    <name evidence="2" type="ordered locus">Caci_1985</name>
</gene>
<name>C7QFS8_CATAD</name>
<organism evidence="2 3">
    <name type="scientific">Catenulispora acidiphila (strain DSM 44928 / JCM 14897 / NBRC 102108 / NRRL B-24433 / ID139908)</name>
    <dbReference type="NCBI Taxonomy" id="479433"/>
    <lineage>
        <taxon>Bacteria</taxon>
        <taxon>Bacillati</taxon>
        <taxon>Actinomycetota</taxon>
        <taxon>Actinomycetes</taxon>
        <taxon>Catenulisporales</taxon>
        <taxon>Catenulisporaceae</taxon>
        <taxon>Catenulispora</taxon>
    </lineage>
</organism>
<dbReference type="Gene3D" id="3.40.50.300">
    <property type="entry name" value="P-loop containing nucleotide triphosphate hydrolases"/>
    <property type="match status" value="1"/>
</dbReference>
<dbReference type="KEGG" id="cai:Caci_1985"/>
<dbReference type="GO" id="GO:0043531">
    <property type="term" value="F:ADP binding"/>
    <property type="evidence" value="ECO:0007669"/>
    <property type="project" value="InterPro"/>
</dbReference>
<dbReference type="RefSeq" id="WP_012786198.1">
    <property type="nucleotide sequence ID" value="NC_013131.1"/>
</dbReference>
<dbReference type="SUPFAM" id="SSF52540">
    <property type="entry name" value="P-loop containing nucleoside triphosphate hydrolases"/>
    <property type="match status" value="1"/>
</dbReference>
<proteinExistence type="predicted"/>
<dbReference type="SUPFAM" id="SSF48452">
    <property type="entry name" value="TPR-like"/>
    <property type="match status" value="2"/>
</dbReference>
<reference evidence="2 3" key="1">
    <citation type="journal article" date="2009" name="Stand. Genomic Sci.">
        <title>Complete genome sequence of Catenulispora acidiphila type strain (ID 139908).</title>
        <authorList>
            <person name="Copeland A."/>
            <person name="Lapidus A."/>
            <person name="Glavina Del Rio T."/>
            <person name="Nolan M."/>
            <person name="Lucas S."/>
            <person name="Chen F."/>
            <person name="Tice H."/>
            <person name="Cheng J.F."/>
            <person name="Bruce D."/>
            <person name="Goodwin L."/>
            <person name="Pitluck S."/>
            <person name="Mikhailova N."/>
            <person name="Pati A."/>
            <person name="Ivanova N."/>
            <person name="Mavromatis K."/>
            <person name="Chen A."/>
            <person name="Palaniappan K."/>
            <person name="Chain P."/>
            <person name="Land M."/>
            <person name="Hauser L."/>
            <person name="Chang Y.J."/>
            <person name="Jeffries C.D."/>
            <person name="Chertkov O."/>
            <person name="Brettin T."/>
            <person name="Detter J.C."/>
            <person name="Han C."/>
            <person name="Ali Z."/>
            <person name="Tindall B.J."/>
            <person name="Goker M."/>
            <person name="Bristow J."/>
            <person name="Eisen J.A."/>
            <person name="Markowitz V."/>
            <person name="Hugenholtz P."/>
            <person name="Kyrpides N.C."/>
            <person name="Klenk H.P."/>
        </authorList>
    </citation>
    <scope>NUCLEOTIDE SEQUENCE [LARGE SCALE GENOMIC DNA]</scope>
    <source>
        <strain evidence="3">DSM 44928 / JCM 14897 / NBRC 102108 / NRRL B-24433 / ID139908</strain>
    </source>
</reference>
<dbReference type="InterPro" id="IPR019734">
    <property type="entry name" value="TPR_rpt"/>
</dbReference>
<dbReference type="InterPro" id="IPR011990">
    <property type="entry name" value="TPR-like_helical_dom_sf"/>
</dbReference>
<sequence>MADSQPMKPGANTVSSWLSGNAREVVQARDISGGIHIHSADPSPLPRPRQLPAEVSAFVGRRREFELLQSWVRGGGGAGSAAGGSVLIVGTAGVGKTSLAVGFAHRIRNDFPDGQLFVNLRGYDPGPPLSSAAALERFLRALGVPPGAIPVDLEERAELYRTLLADHRILIVLDNAATVGQVRPLLPGEPGCLVLVTTRGRLSGLSAREGTHRISLGLLDQAEAVALVEETTAPYRDPDPPEQVSELVALCARLPLALRIVAERAAVRPHMPLRELISDLRRESSLWDALSAEDSADPDADAVRSVFAWSYRALPPAAAKAFRRLGLHPGPEFGSGAAAALVGDDLKRTRGLLDILVGGHLLEQVGPDRYQFHDLLRAYALSQVHSDESPEERALVLNRVIKWYLYGASAAVAATQTLIEPVAVEPPEATLELPAFDSTTQATDWYAAERANLIAAVRVAAESGFHTLAWQISATLYPIQDAYGSLDDWIDTSSQGLESALAAGDLAGQASLLYSLGAALSGSRELEQAEPRLAEAVRLFTELNDRNGLLRATNALGLVNLRRRRFDEAESMFITCMSLAEEGEQHAWRATALDNLGSAYDAMGGRPQEAAELSLEALQQLRSIDADPRTLVDPLLTLARIARDVGDLAQAEAHVNEATEIIGSGVVFRSLAFAVLLEQAVQALLHGRHDQAMETYFRCLAMAREIGDRTREALAQDGIGRVLQATDRVAEAVEFYRVAATSGHPNVFEKASILHHLADALEQTAQADAANNVRHQALKLLEPFTDKRSADLRNRLS</sequence>
<dbReference type="PRINTS" id="PR00364">
    <property type="entry name" value="DISEASERSIST"/>
</dbReference>
<dbReference type="PANTHER" id="PTHR47691">
    <property type="entry name" value="REGULATOR-RELATED"/>
    <property type="match status" value="1"/>
</dbReference>
<dbReference type="SMART" id="SM00382">
    <property type="entry name" value="AAA"/>
    <property type="match status" value="1"/>
</dbReference>
<dbReference type="Gene3D" id="1.25.40.10">
    <property type="entry name" value="Tetratricopeptide repeat domain"/>
    <property type="match status" value="2"/>
</dbReference>
<dbReference type="HOGENOM" id="CLU_004665_2_1_11"/>
<evidence type="ECO:0000313" key="3">
    <source>
        <dbReference type="Proteomes" id="UP000000851"/>
    </source>
</evidence>
<dbReference type="AlphaFoldDB" id="C7QFS8"/>
<protein>
    <submittedName>
        <fullName evidence="2">NB-ARC domain protein</fullName>
    </submittedName>
</protein>
<evidence type="ECO:0000259" key="1">
    <source>
        <dbReference type="SMART" id="SM00382"/>
    </source>
</evidence>